<protein>
    <submittedName>
        <fullName evidence="2">AMP-binding protein</fullName>
    </submittedName>
</protein>
<dbReference type="Pfam" id="PF00501">
    <property type="entry name" value="AMP-binding"/>
    <property type="match status" value="1"/>
</dbReference>
<dbReference type="InterPro" id="IPR042099">
    <property type="entry name" value="ANL_N_sf"/>
</dbReference>
<evidence type="ECO:0000259" key="1">
    <source>
        <dbReference type="Pfam" id="PF00501"/>
    </source>
</evidence>
<reference evidence="2 3" key="1">
    <citation type="submission" date="2023-01" db="EMBL/GenBank/DDBJ databases">
        <title>Minimal conservation of predation-associated metabolite biosynthetic gene clusters underscores biosynthetic potential of Myxococcota including descriptions for ten novel species: Archangium lansinium sp. nov., Myxococcus landrumus sp. nov., Nannocystis bai.</title>
        <authorList>
            <person name="Ahearne A."/>
            <person name="Stevens C."/>
            <person name="Dowd S."/>
        </authorList>
    </citation>
    <scope>NUCLEOTIDE SEQUENCE [LARGE SCALE GENOMIC DNA]</scope>
    <source>
        <strain evidence="2 3">WIWO2</strain>
    </source>
</reference>
<organism evidence="2 3">
    <name type="scientific">Sorangium atrum</name>
    <dbReference type="NCBI Taxonomy" id="2995308"/>
    <lineage>
        <taxon>Bacteria</taxon>
        <taxon>Pseudomonadati</taxon>
        <taxon>Myxococcota</taxon>
        <taxon>Polyangia</taxon>
        <taxon>Polyangiales</taxon>
        <taxon>Polyangiaceae</taxon>
        <taxon>Sorangium</taxon>
    </lineage>
</organism>
<evidence type="ECO:0000313" key="2">
    <source>
        <dbReference type="EMBL" id="MDC0680254.1"/>
    </source>
</evidence>
<dbReference type="SUPFAM" id="SSF56801">
    <property type="entry name" value="Acetyl-CoA synthetase-like"/>
    <property type="match status" value="1"/>
</dbReference>
<dbReference type="Proteomes" id="UP001217485">
    <property type="component" value="Unassembled WGS sequence"/>
</dbReference>
<comment type="caution">
    <text evidence="2">The sequence shown here is derived from an EMBL/GenBank/DDBJ whole genome shotgun (WGS) entry which is preliminary data.</text>
</comment>
<proteinExistence type="predicted"/>
<dbReference type="Gene3D" id="3.40.50.12780">
    <property type="entry name" value="N-terminal domain of ligase-like"/>
    <property type="match status" value="2"/>
</dbReference>
<accession>A0ABT5C1F7</accession>
<feature type="domain" description="AMP-dependent synthetase/ligase" evidence="1">
    <location>
        <begin position="72"/>
        <end position="165"/>
    </location>
</feature>
<keyword evidence="3" id="KW-1185">Reference proteome</keyword>
<dbReference type="InterPro" id="IPR000873">
    <property type="entry name" value="AMP-dep_synth/lig_dom"/>
</dbReference>
<gene>
    <name evidence="2" type="ORF">POL72_21105</name>
</gene>
<evidence type="ECO:0000313" key="3">
    <source>
        <dbReference type="Proteomes" id="UP001217485"/>
    </source>
</evidence>
<dbReference type="EMBL" id="JAQNDK010000002">
    <property type="protein sequence ID" value="MDC0680254.1"/>
    <property type="molecule type" value="Genomic_DNA"/>
</dbReference>
<dbReference type="RefSeq" id="WP_272097287.1">
    <property type="nucleotide sequence ID" value="NZ_JAQNDK010000002.1"/>
</dbReference>
<name>A0ABT5C1F7_9BACT</name>
<sequence>MPIDLAALLRSVELRREDETTDPGPLSATWEDPAAFRRALFAFAAERTGTLRSRAGTAYDVYADAVLRHAASDRIAFVEVPSRGAPGRLRFSELHARASALAAAWTPLGVNPGAAIAIVLPPGVAGVVALAAALYAGACVSWITPKGDLALAAAMDALAPAHVVLDPKAPAKVGEKLAKKALPIAAPPRAPAVGPHAYAPKEPCLGALSPLRAPFGTATLVPAETVVSSALSDAMLVHRLAPGERLSAPGFHHEQAFLPMVLSAWLAGAAYVSVPLATFQSTPAVLDAEGVNVLGLSASATAALRASPRAWPGSLKALFRDVGEPLDWMETRAAVAGNNLGKLPLSNLLIDTAAGGTVLFSARRPQGINAKALPSPGVPWDLFDPATKKPTTGDAGLFVRRGDKPDKDGYFLLARVASEYLWGSTLTPRRSARVFPGEALSLAVTELPFCEGAAVVPLPGAAARGDTRFALCVFIGARQSEPSFTDAIDKLVRERFGPDYTPDAVELFPLYGRGKGKKVDPEWCASNYRAGRLHARAANPGVAALVELRRRLTSPPPRGETGG</sequence>